<evidence type="ECO:0000256" key="1">
    <source>
        <dbReference type="ARBA" id="ARBA00006249"/>
    </source>
</evidence>
<dbReference type="Pfam" id="PF07519">
    <property type="entry name" value="Tannase"/>
    <property type="match status" value="1"/>
</dbReference>
<evidence type="ECO:0000313" key="8">
    <source>
        <dbReference type="EMBL" id="QGY32781.1"/>
    </source>
</evidence>
<protein>
    <submittedName>
        <fullName evidence="8">Tannase/feruloyl esterase family alpha/beta hydrolase</fullName>
    </submittedName>
</protein>
<dbReference type="InterPro" id="IPR029058">
    <property type="entry name" value="AB_hydrolase_fold"/>
</dbReference>
<keyword evidence="5 8" id="KW-0378">Hydrolase</keyword>
<dbReference type="PANTHER" id="PTHR33938">
    <property type="entry name" value="FERULOYL ESTERASE B-RELATED"/>
    <property type="match status" value="1"/>
</dbReference>
<dbReference type="PANTHER" id="PTHR33938:SF15">
    <property type="entry name" value="FERULOYL ESTERASE B-RELATED"/>
    <property type="match status" value="1"/>
</dbReference>
<evidence type="ECO:0000256" key="4">
    <source>
        <dbReference type="ARBA" id="ARBA00022729"/>
    </source>
</evidence>
<dbReference type="RefSeq" id="WP_208718675.1">
    <property type="nucleotide sequence ID" value="NZ_CP024770.1"/>
</dbReference>
<gene>
    <name evidence="8" type="ORF">CUN67_27990</name>
</gene>
<keyword evidence="4" id="KW-0732">Signal</keyword>
<dbReference type="EMBL" id="CP024770">
    <property type="protein sequence ID" value="QGY32781.1"/>
    <property type="molecule type" value="Genomic_DNA"/>
</dbReference>
<geneLocation type="plasmid" evidence="9">
    <name>pne1b</name>
</geneLocation>
<keyword evidence="7" id="KW-1015">Disulfide bond</keyword>
<keyword evidence="2" id="KW-0719">Serine esterase</keyword>
<dbReference type="InterPro" id="IPR011118">
    <property type="entry name" value="Tannase/feruloyl_esterase"/>
</dbReference>
<reference evidence="8 9" key="1">
    <citation type="submission" date="2017-11" db="EMBL/GenBank/DDBJ databases">
        <title>Genome sequence of Pantoea cypripedii NE1.</title>
        <authorList>
            <person name="Nascimento F.X."/>
        </authorList>
    </citation>
    <scope>NUCLEOTIDE SEQUENCE [LARGE SCALE GENOMIC DNA]</scope>
    <source>
        <strain evidence="8 9">NE1</strain>
        <plasmid evidence="9">pne1b</plasmid>
    </source>
</reference>
<organism evidence="8 9">
    <name type="scientific">Pantoea cypripedii</name>
    <name type="common">Pectobacterium cypripedii</name>
    <name type="synonym">Erwinia cypripedii</name>
    <dbReference type="NCBI Taxonomy" id="55209"/>
    <lineage>
        <taxon>Bacteria</taxon>
        <taxon>Pseudomonadati</taxon>
        <taxon>Pseudomonadota</taxon>
        <taxon>Gammaproteobacteria</taxon>
        <taxon>Enterobacterales</taxon>
        <taxon>Erwiniaceae</taxon>
        <taxon>Pantoea</taxon>
    </lineage>
</organism>
<accession>A0A6B9G518</accession>
<evidence type="ECO:0000256" key="7">
    <source>
        <dbReference type="ARBA" id="ARBA00023157"/>
    </source>
</evidence>
<keyword evidence="3" id="KW-0479">Metal-binding</keyword>
<dbReference type="GO" id="GO:0046872">
    <property type="term" value="F:metal ion binding"/>
    <property type="evidence" value="ECO:0007669"/>
    <property type="project" value="UniProtKB-KW"/>
</dbReference>
<dbReference type="Gene3D" id="3.40.50.1820">
    <property type="entry name" value="alpha/beta hydrolase"/>
    <property type="match status" value="1"/>
</dbReference>
<evidence type="ECO:0000256" key="2">
    <source>
        <dbReference type="ARBA" id="ARBA00022487"/>
    </source>
</evidence>
<evidence type="ECO:0000256" key="5">
    <source>
        <dbReference type="ARBA" id="ARBA00022801"/>
    </source>
</evidence>
<name>A0A6B9G518_PANCY</name>
<evidence type="ECO:0000313" key="9">
    <source>
        <dbReference type="Proteomes" id="UP000502005"/>
    </source>
</evidence>
<keyword evidence="8" id="KW-0614">Plasmid</keyword>
<dbReference type="SUPFAM" id="SSF53474">
    <property type="entry name" value="alpha/beta-Hydrolases"/>
    <property type="match status" value="1"/>
</dbReference>
<dbReference type="GO" id="GO:0052689">
    <property type="term" value="F:carboxylic ester hydrolase activity"/>
    <property type="evidence" value="ECO:0007669"/>
    <property type="project" value="UniProtKB-KW"/>
</dbReference>
<dbReference type="AlphaFoldDB" id="A0A6B9G518"/>
<keyword evidence="6" id="KW-0106">Calcium</keyword>
<sequence length="534" mass="59535">MSKKRRGGKVSISSSRVLICCMMGVIGGSVSFFAQAKANEVNCDNLVKQAFPGMEILSAEIVKKGQFKIPDGPGPMALLEKITGINAAGQTTLATNPDFCRVSVLQRPTADSEIKMEVWLPLRNWNGKFMGTGNFSWGGYFMYPVMLSGLEKGYATASTDNGHDEGNPAQKGGRFILGHPEKFTDYAWRAHHLMARDAKTIIKAFFGQAPERSYWIGCSLGGIEGLIEAKNFPEDYDGMVVGAPPNPLLNFNAAQLWPMWLVNKHPEMNLTRQQLERVHQAVLKQCASPVGQKQGFVEEPDKCGFEPKQLMCKPGEKGDCLTAPQVSLMEAIYRGPTDPQTGERIFQGPAKGSELEIDDYLRQPHQTALDLFRYAVYQNPQWDWKNFDWHKDIVNAKNVLNGRLGVDTNLKPFFKRGGKILMFIGWNDFHNPQDAVAYYNGLIEHSGKQVNDYLRLFINPGMAHCHSGDGCDTFNKIDALNDWFEHDKAPVQITALRVVEGKVVRSRPLCAYPQKSRYLGKGDINLASSFSCVK</sequence>
<evidence type="ECO:0000256" key="6">
    <source>
        <dbReference type="ARBA" id="ARBA00022837"/>
    </source>
</evidence>
<comment type="similarity">
    <text evidence="1">Belongs to the tannase family.</text>
</comment>
<evidence type="ECO:0000256" key="3">
    <source>
        <dbReference type="ARBA" id="ARBA00022723"/>
    </source>
</evidence>
<proteinExistence type="inferred from homology"/>
<dbReference type="Proteomes" id="UP000502005">
    <property type="component" value="Plasmid pNE1B"/>
</dbReference>